<proteinExistence type="predicted"/>
<comment type="caution">
    <text evidence="1">The sequence shown here is derived from an EMBL/GenBank/DDBJ whole genome shotgun (WGS) entry which is preliminary data.</text>
</comment>
<gene>
    <name evidence="1" type="ORF">OSH02_00140</name>
</gene>
<reference evidence="1" key="1">
    <citation type="submission" date="2022-11" db="EMBL/GenBank/DDBJ databases">
        <title>Biodiversity and phylogenetic relationships of bacteria.</title>
        <authorList>
            <person name="Machado R.A.R."/>
            <person name="Bhat A."/>
            <person name="Loulou A."/>
            <person name="Kallel S."/>
        </authorList>
    </citation>
    <scope>NUCLEOTIDE SEQUENCE</scope>
    <source>
        <strain evidence="1">DSM 16503</strain>
    </source>
</reference>
<sequence length="212" mass="24590">MDLLHQLIYLQEIQAQCRMALQAGNALNQTLALTEPMQSIEDGAMKTAEVFRNVHSMLTHVANISKLLWPGDSVKSKRRNERAQELRSLLELPDCGHPLGERSIRNDLDHFDERLDCWADQADGTPRDIWQDCIGSWDVPIKQFNAKRKSVMRHFEPELQTFRFQGKHWCVPEMIEKVKALKQKIDPVELQIRNTFNPTPRPVLSDRVRVLD</sequence>
<dbReference type="RefSeq" id="WP_026485288.1">
    <property type="nucleotide sequence ID" value="NZ_JAPKNB010000001.1"/>
</dbReference>
<dbReference type="AlphaFoldDB" id="A0AAW5VUA5"/>
<dbReference type="EMBL" id="JAPKNB010000001">
    <property type="protein sequence ID" value="MCX5563767.1"/>
    <property type="molecule type" value="Genomic_DNA"/>
</dbReference>
<evidence type="ECO:0000313" key="2">
    <source>
        <dbReference type="Proteomes" id="UP001208074"/>
    </source>
</evidence>
<evidence type="ECO:0000313" key="1">
    <source>
        <dbReference type="EMBL" id="MCX5563767.1"/>
    </source>
</evidence>
<accession>A0AAW5VUA5</accession>
<dbReference type="Proteomes" id="UP001208074">
    <property type="component" value="Unassembled WGS sequence"/>
</dbReference>
<name>A0AAW5VUA5_9BURK</name>
<organism evidence="1 2">
    <name type="scientific">Alcaligenes phenolicus</name>
    <dbReference type="NCBI Taxonomy" id="232846"/>
    <lineage>
        <taxon>Bacteria</taxon>
        <taxon>Pseudomonadati</taxon>
        <taxon>Pseudomonadota</taxon>
        <taxon>Betaproteobacteria</taxon>
        <taxon>Burkholderiales</taxon>
        <taxon>Alcaligenaceae</taxon>
        <taxon>Alcaligenes</taxon>
    </lineage>
</organism>
<protein>
    <submittedName>
        <fullName evidence="1">Uncharacterized protein</fullName>
    </submittedName>
</protein>